<dbReference type="AlphaFoldDB" id="A0A101LZ07"/>
<feature type="signal peptide" evidence="1">
    <location>
        <begin position="1"/>
        <end position="18"/>
    </location>
</feature>
<evidence type="ECO:0000313" key="2">
    <source>
        <dbReference type="EMBL" id="KUM47952.1"/>
    </source>
</evidence>
<reference evidence="2" key="1">
    <citation type="journal article" date="2015" name="Genome Biol. Evol.">
        <title>Organellar Genomes of White Spruce (Picea glauca): Assembly and Annotation.</title>
        <authorList>
            <person name="Jackman S.D."/>
            <person name="Warren R.L."/>
            <person name="Gibb E.A."/>
            <person name="Vandervalk B.P."/>
            <person name="Mohamadi H."/>
            <person name="Chu J."/>
            <person name="Raymond A."/>
            <person name="Pleasance S."/>
            <person name="Coope R."/>
            <person name="Wildung M.R."/>
            <person name="Ritland C.E."/>
            <person name="Bousquet J."/>
            <person name="Jones S.J."/>
            <person name="Bohlmann J."/>
            <person name="Birol I."/>
        </authorList>
    </citation>
    <scope>NUCLEOTIDE SEQUENCE [LARGE SCALE GENOMIC DNA]</scope>
    <source>
        <tissue evidence="2">Flushing bud</tissue>
    </source>
</reference>
<gene>
    <name evidence="2" type="ORF">ABT39_MTgene4947</name>
</gene>
<comment type="caution">
    <text evidence="2">The sequence shown here is derived from an EMBL/GenBank/DDBJ whole genome shotgun (WGS) entry which is preliminary data.</text>
</comment>
<name>A0A101LZ07_PICGL</name>
<keyword evidence="2" id="KW-0496">Mitochondrion</keyword>
<dbReference type="EMBL" id="LKAM01000006">
    <property type="protein sequence ID" value="KUM47952.1"/>
    <property type="molecule type" value="Genomic_DNA"/>
</dbReference>
<protein>
    <submittedName>
        <fullName evidence="2">Uncharacterized protein</fullName>
    </submittedName>
</protein>
<organism evidence="2">
    <name type="scientific">Picea glauca</name>
    <name type="common">White spruce</name>
    <name type="synonym">Pinus glauca</name>
    <dbReference type="NCBI Taxonomy" id="3330"/>
    <lineage>
        <taxon>Eukaryota</taxon>
        <taxon>Viridiplantae</taxon>
        <taxon>Streptophyta</taxon>
        <taxon>Embryophyta</taxon>
        <taxon>Tracheophyta</taxon>
        <taxon>Spermatophyta</taxon>
        <taxon>Pinopsida</taxon>
        <taxon>Pinidae</taxon>
        <taxon>Conifers I</taxon>
        <taxon>Pinales</taxon>
        <taxon>Pinaceae</taxon>
        <taxon>Picea</taxon>
    </lineage>
</organism>
<evidence type="ECO:0000256" key="1">
    <source>
        <dbReference type="SAM" id="SignalP"/>
    </source>
</evidence>
<geneLocation type="mitochondrion" evidence="2"/>
<feature type="chain" id="PRO_5007100175" evidence="1">
    <location>
        <begin position="19"/>
        <end position="44"/>
    </location>
</feature>
<accession>A0A101LZ07</accession>
<keyword evidence="1" id="KW-0732">Signal</keyword>
<proteinExistence type="predicted"/>
<sequence length="44" mass="5202">MRVVLLLLLVLDMEGLSGDFIYTEAIIKMLALRRHQLQERPHLR</sequence>